<accession>A0AAV6P4P9</accession>
<gene>
    <name evidence="2" type="ORF">SDJN03_00770</name>
</gene>
<comment type="caution">
    <text evidence="2">The sequence shown here is derived from an EMBL/GenBank/DDBJ whole genome shotgun (WGS) entry which is preliminary data.</text>
</comment>
<protein>
    <submittedName>
        <fullName evidence="2">Uncharacterized protein</fullName>
    </submittedName>
</protein>
<feature type="non-terminal residue" evidence="2">
    <location>
        <position position="1"/>
    </location>
</feature>
<dbReference type="EMBL" id="JAGKQH010000001">
    <property type="protein sequence ID" value="KAG6607428.1"/>
    <property type="molecule type" value="Genomic_DNA"/>
</dbReference>
<keyword evidence="3" id="KW-1185">Reference proteome</keyword>
<evidence type="ECO:0000256" key="1">
    <source>
        <dbReference type="SAM" id="MobiDB-lite"/>
    </source>
</evidence>
<name>A0AAV6P4P9_9ROSI</name>
<reference evidence="2 3" key="1">
    <citation type="journal article" date="2021" name="Hortic Res">
        <title>The domestication of Cucurbita argyrosperma as revealed by the genome of its wild relative.</title>
        <authorList>
            <person name="Barrera-Redondo J."/>
            <person name="Sanchez-de la Vega G."/>
            <person name="Aguirre-Liguori J.A."/>
            <person name="Castellanos-Morales G."/>
            <person name="Gutierrez-Guerrero Y.T."/>
            <person name="Aguirre-Dugua X."/>
            <person name="Aguirre-Planter E."/>
            <person name="Tenaillon M.I."/>
            <person name="Lira-Saade R."/>
            <person name="Eguiarte L.E."/>
        </authorList>
    </citation>
    <scope>NUCLEOTIDE SEQUENCE [LARGE SCALE GENOMIC DNA]</scope>
    <source>
        <strain evidence="2">JBR-2021</strain>
    </source>
</reference>
<dbReference type="Proteomes" id="UP000685013">
    <property type="component" value="Chromosome 1"/>
</dbReference>
<evidence type="ECO:0000313" key="3">
    <source>
        <dbReference type="Proteomes" id="UP000685013"/>
    </source>
</evidence>
<organism evidence="2 3">
    <name type="scientific">Cucurbita argyrosperma subsp. sororia</name>
    <dbReference type="NCBI Taxonomy" id="37648"/>
    <lineage>
        <taxon>Eukaryota</taxon>
        <taxon>Viridiplantae</taxon>
        <taxon>Streptophyta</taxon>
        <taxon>Embryophyta</taxon>
        <taxon>Tracheophyta</taxon>
        <taxon>Spermatophyta</taxon>
        <taxon>Magnoliopsida</taxon>
        <taxon>eudicotyledons</taxon>
        <taxon>Gunneridae</taxon>
        <taxon>Pentapetalae</taxon>
        <taxon>rosids</taxon>
        <taxon>fabids</taxon>
        <taxon>Cucurbitales</taxon>
        <taxon>Cucurbitaceae</taxon>
        <taxon>Cucurbiteae</taxon>
        <taxon>Cucurbita</taxon>
    </lineage>
</organism>
<proteinExistence type="predicted"/>
<sequence>MARIAVLHKNGSRRRRDPEDYLALTSKNDKNSAVVHKNGSRTRRDLEDYLALTSKNDKNSGSSQEEQPYKEGFGRLPCVNKQE</sequence>
<evidence type="ECO:0000313" key="2">
    <source>
        <dbReference type="EMBL" id="KAG6607428.1"/>
    </source>
</evidence>
<feature type="region of interest" description="Disordered" evidence="1">
    <location>
        <begin position="1"/>
        <end position="83"/>
    </location>
</feature>
<dbReference type="AlphaFoldDB" id="A0AAV6P4P9"/>